<dbReference type="InterPro" id="IPR022755">
    <property type="entry name" value="Znf_C2H2_jaz"/>
</dbReference>
<name>A0AAN7WPJ9_9SACH</name>
<feature type="compositionally biased region" description="Polar residues" evidence="6">
    <location>
        <begin position="1117"/>
        <end position="1131"/>
    </location>
</feature>
<keyword evidence="2 4" id="KW-0863">Zinc-finger</keyword>
<dbReference type="Pfam" id="PF00226">
    <property type="entry name" value="DnaJ"/>
    <property type="match status" value="1"/>
</dbReference>
<keyword evidence="3" id="KW-0862">Zinc</keyword>
<dbReference type="InterPro" id="IPR001623">
    <property type="entry name" value="DnaJ_domain"/>
</dbReference>
<evidence type="ECO:0000256" key="4">
    <source>
        <dbReference type="PROSITE-ProRule" id="PRU00042"/>
    </source>
</evidence>
<feature type="compositionally biased region" description="Acidic residues" evidence="6">
    <location>
        <begin position="560"/>
        <end position="571"/>
    </location>
</feature>
<sequence>MKVCYYELLGVSRDATDIDLKKAYHKKALQYHPDKNPDNIEEATEIFSNIRTAYEVLSDPQERAWYDDHREQILNDSMNIDDVDNDQYEFDSSITGVTTDELLMFFNGSLYTKLDNSPAGMYQIVGKIFAKLAMDEVNWWRRISTNESNNQYKDDIFEKEIQSVGYLNAVEDRLSDDRYMFPTFGHSRTDYQYLKQFYRKWSNFNTFKNFSWKDEYMYSSQYDRRTKREIKKRNDRARNNAKNEYIKTVKRFVTFIKKLDKRMQRGAAKEEEERKLKEKQQRDMLKKQIQQQKRDISQKSEFEVQNWQTNEDVNWDELAKTYDEQKDYYKSSKEAKTTNKLNAWKKSDRNKNDTQYGDIDDNDTDTILIYECNICNKTFKSEKQLDNHINTKLHRKNVYRLQKEVSNENMSLGLDNLSELEEYDSAKENQEEEASINISTSISQDIQNMNMKQLNEQLAEIERQLAEADFSDDYNSEDADEEEKKEEELVVTEFAEEVKKHYGEEKSMYSNESNSTHIEDSGFENEDVFESEEEIDELTKILKSLEERNCKDSGIKFGDENQDNDSSDEDWCINKNNKKKKKKQKGKGKNKKKSNNENNSMMNTDDLNNVDNVVKGHIPQWKLETCATCGQTFGSKNQLFNHVKEKDHAAPPNKVKDITLSELCLQSLIRNKDKFQIIANIPYRLINKYLKRININAIQLMRYERFNLEWIFDDDELWLDFLRADFPTNVHEKYVNNKDTIVKYYKDAIKSIYYDNRANKINKINKDSHGNENENENDFLIKIILKNRISDTIKKDMTTKKYKVPYRMLYLQYQEDIKLKEAKITENLRLQMQRIKEEREKKSAVIVGEQFYIDNTARRNRGYRKRQLMDRMYMAPTKRMSLQNGTNQKNENRKPVERVAFGGMAGKRIDSRLFRTISRGSLINNINEDDIAKRQTGNKSDSMIASVSNSNTSNMAATIHLNNSFSASKIHTPIRKQRNSLEQNIFLKKKRPLSRQISSSPAKPTPILNISHDKNTTTTNGESNNSTITSNNNVIENNNLTIITGTKRKQSNIFISSVHPNMQLPLCDTLKTNLMLNKLKDDGKNSNKNNGEPGVSPKKTYKTDTSTINRHDDNGNARPNNEHSMNILSFT</sequence>
<dbReference type="Gene3D" id="1.10.287.110">
    <property type="entry name" value="DnaJ domain"/>
    <property type="match status" value="1"/>
</dbReference>
<dbReference type="InterPro" id="IPR054076">
    <property type="entry name" value="ZUO1-like_ZHD"/>
</dbReference>
<evidence type="ECO:0000256" key="3">
    <source>
        <dbReference type="ARBA" id="ARBA00022833"/>
    </source>
</evidence>
<feature type="domain" description="C2H2-type" evidence="8">
    <location>
        <begin position="624"/>
        <end position="653"/>
    </location>
</feature>
<evidence type="ECO:0000256" key="6">
    <source>
        <dbReference type="SAM" id="MobiDB-lite"/>
    </source>
</evidence>
<dbReference type="Proteomes" id="UP001306508">
    <property type="component" value="Unassembled WGS sequence"/>
</dbReference>
<gene>
    <name evidence="9" type="ORF">RI543_001734</name>
</gene>
<feature type="compositionally biased region" description="Acidic residues" evidence="6">
    <location>
        <begin position="521"/>
        <end position="532"/>
    </location>
</feature>
<comment type="caution">
    <text evidence="9">The sequence shown here is derived from an EMBL/GenBank/DDBJ whole genome shotgun (WGS) entry which is preliminary data.</text>
</comment>
<evidence type="ECO:0008006" key="11">
    <source>
        <dbReference type="Google" id="ProtNLM"/>
    </source>
</evidence>
<dbReference type="Pfam" id="PF21884">
    <property type="entry name" value="ZUO1-like_ZHD"/>
    <property type="match status" value="1"/>
</dbReference>
<dbReference type="CDD" id="cd06257">
    <property type="entry name" value="DnaJ"/>
    <property type="match status" value="1"/>
</dbReference>
<feature type="compositionally biased region" description="Low complexity" evidence="6">
    <location>
        <begin position="596"/>
        <end position="608"/>
    </location>
</feature>
<feature type="region of interest" description="Disordered" evidence="6">
    <location>
        <begin position="503"/>
        <end position="532"/>
    </location>
</feature>
<organism evidence="9 10">
    <name type="scientific">Arxiozyma heterogenica</name>
    <dbReference type="NCBI Taxonomy" id="278026"/>
    <lineage>
        <taxon>Eukaryota</taxon>
        <taxon>Fungi</taxon>
        <taxon>Dikarya</taxon>
        <taxon>Ascomycota</taxon>
        <taxon>Saccharomycotina</taxon>
        <taxon>Saccharomycetes</taxon>
        <taxon>Saccharomycetales</taxon>
        <taxon>Saccharomycetaceae</taxon>
        <taxon>Arxiozyma</taxon>
    </lineage>
</organism>
<dbReference type="InterPro" id="IPR036236">
    <property type="entry name" value="Znf_C2H2_sf"/>
</dbReference>
<dbReference type="GO" id="GO:0006368">
    <property type="term" value="P:transcription elongation by RNA polymerase II"/>
    <property type="evidence" value="ECO:0007669"/>
    <property type="project" value="InterPro"/>
</dbReference>
<keyword evidence="5" id="KW-0175">Coiled coil</keyword>
<dbReference type="PANTHER" id="PTHR44029">
    <property type="entry name" value="DNAJ HOMOLOG SUBFAMILY C MEMBER 21"/>
    <property type="match status" value="1"/>
</dbReference>
<feature type="region of interest" description="Disordered" evidence="6">
    <location>
        <begin position="552"/>
        <end position="608"/>
    </location>
</feature>
<dbReference type="PROSITE" id="PS00636">
    <property type="entry name" value="DNAJ_1"/>
    <property type="match status" value="1"/>
</dbReference>
<evidence type="ECO:0000256" key="5">
    <source>
        <dbReference type="SAM" id="Coils"/>
    </source>
</evidence>
<dbReference type="SMART" id="SM00271">
    <property type="entry name" value="DnaJ"/>
    <property type="match status" value="1"/>
</dbReference>
<dbReference type="SMART" id="SM00355">
    <property type="entry name" value="ZnF_C2H2"/>
    <property type="match status" value="2"/>
</dbReference>
<feature type="region of interest" description="Disordered" evidence="6">
    <location>
        <begin position="992"/>
        <end position="1030"/>
    </location>
</feature>
<keyword evidence="1" id="KW-0479">Metal-binding</keyword>
<protein>
    <recommendedName>
        <fullName evidence="11">J domain-containing protein</fullName>
    </recommendedName>
</protein>
<evidence type="ECO:0000259" key="8">
    <source>
        <dbReference type="PROSITE" id="PS50157"/>
    </source>
</evidence>
<dbReference type="PROSITE" id="PS50157">
    <property type="entry name" value="ZINC_FINGER_C2H2_2"/>
    <property type="match status" value="2"/>
</dbReference>
<reference evidence="10" key="1">
    <citation type="submission" date="2023-07" db="EMBL/GenBank/DDBJ databases">
        <title>A draft genome of Kazachstania heterogenica Y-27499.</title>
        <authorList>
            <person name="Donic C."/>
            <person name="Kralova J.S."/>
            <person name="Fidel L."/>
            <person name="Ben-Dor S."/>
            <person name="Jung S."/>
        </authorList>
    </citation>
    <scope>NUCLEOTIDE SEQUENCE [LARGE SCALE GENOMIC DNA]</scope>
    <source>
        <strain evidence="10">Y27499</strain>
    </source>
</reference>
<keyword evidence="10" id="KW-1185">Reference proteome</keyword>
<dbReference type="PROSITE" id="PS00028">
    <property type="entry name" value="ZINC_FINGER_C2H2_1"/>
    <property type="match status" value="2"/>
</dbReference>
<dbReference type="Pfam" id="PF12171">
    <property type="entry name" value="zf-C2H2_jaz"/>
    <property type="match status" value="1"/>
</dbReference>
<dbReference type="AlphaFoldDB" id="A0AAN7WPJ9"/>
<evidence type="ECO:0000256" key="2">
    <source>
        <dbReference type="ARBA" id="ARBA00022771"/>
    </source>
</evidence>
<accession>A0AAN7WPJ9</accession>
<dbReference type="SUPFAM" id="SSF46565">
    <property type="entry name" value="Chaperone J-domain"/>
    <property type="match status" value="1"/>
</dbReference>
<dbReference type="GO" id="GO:0070449">
    <property type="term" value="C:elongin complex"/>
    <property type="evidence" value="ECO:0007669"/>
    <property type="project" value="InterPro"/>
</dbReference>
<feature type="coiled-coil region" evidence="5">
    <location>
        <begin position="444"/>
        <end position="471"/>
    </location>
</feature>
<evidence type="ECO:0000256" key="1">
    <source>
        <dbReference type="ARBA" id="ARBA00022723"/>
    </source>
</evidence>
<dbReference type="InterPro" id="IPR013087">
    <property type="entry name" value="Znf_C2H2_type"/>
</dbReference>
<dbReference type="InterPro" id="IPR036869">
    <property type="entry name" value="J_dom_sf"/>
</dbReference>
<feature type="region of interest" description="Disordered" evidence="6">
    <location>
        <begin position="1079"/>
        <end position="1131"/>
    </location>
</feature>
<evidence type="ECO:0000259" key="7">
    <source>
        <dbReference type="PROSITE" id="PS50076"/>
    </source>
</evidence>
<feature type="region of interest" description="Disordered" evidence="6">
    <location>
        <begin position="264"/>
        <end position="283"/>
    </location>
</feature>
<dbReference type="Gene3D" id="3.30.160.60">
    <property type="entry name" value="Classic Zinc Finger"/>
    <property type="match status" value="1"/>
</dbReference>
<dbReference type="InterPro" id="IPR018253">
    <property type="entry name" value="DnaJ_domain_CS"/>
</dbReference>
<dbReference type="Gene3D" id="6.10.250.3180">
    <property type="match status" value="1"/>
</dbReference>
<dbReference type="InterPro" id="IPR051964">
    <property type="entry name" value="Chaperone_stress_response"/>
</dbReference>
<evidence type="ECO:0000313" key="10">
    <source>
        <dbReference type="Proteomes" id="UP001306508"/>
    </source>
</evidence>
<feature type="compositionally biased region" description="Basic residues" evidence="6">
    <location>
        <begin position="576"/>
        <end position="593"/>
    </location>
</feature>
<feature type="domain" description="C2H2-type" evidence="8">
    <location>
        <begin position="370"/>
        <end position="394"/>
    </location>
</feature>
<feature type="domain" description="J" evidence="7">
    <location>
        <begin position="4"/>
        <end position="70"/>
    </location>
</feature>
<dbReference type="PANTHER" id="PTHR44029:SF1">
    <property type="entry name" value="DNAJ HOMOLOG SUBFAMILY C MEMBER 21"/>
    <property type="match status" value="1"/>
</dbReference>
<dbReference type="GO" id="GO:0008270">
    <property type="term" value="F:zinc ion binding"/>
    <property type="evidence" value="ECO:0007669"/>
    <property type="project" value="UniProtKB-KW"/>
</dbReference>
<dbReference type="GO" id="GO:0005737">
    <property type="term" value="C:cytoplasm"/>
    <property type="evidence" value="ECO:0007669"/>
    <property type="project" value="TreeGrafter"/>
</dbReference>
<dbReference type="InterPro" id="IPR010684">
    <property type="entry name" value="RNA_pol_II_trans_fac_SIII_A"/>
</dbReference>
<dbReference type="EMBL" id="JAWIZZ010000040">
    <property type="protein sequence ID" value="KAK5780612.1"/>
    <property type="molecule type" value="Genomic_DNA"/>
</dbReference>
<dbReference type="FunFam" id="1.10.287.110:FF:000046">
    <property type="entry name" value="dnaJ homolog subfamily C member 21"/>
    <property type="match status" value="1"/>
</dbReference>
<feature type="compositionally biased region" description="Low complexity" evidence="6">
    <location>
        <begin position="1016"/>
        <end position="1030"/>
    </location>
</feature>
<evidence type="ECO:0000313" key="9">
    <source>
        <dbReference type="EMBL" id="KAK5780612.1"/>
    </source>
</evidence>
<dbReference type="PRINTS" id="PR00625">
    <property type="entry name" value="JDOMAIN"/>
</dbReference>
<proteinExistence type="predicted"/>
<dbReference type="SUPFAM" id="SSF57667">
    <property type="entry name" value="beta-beta-alpha zinc fingers"/>
    <property type="match status" value="1"/>
</dbReference>
<dbReference type="PROSITE" id="PS50076">
    <property type="entry name" value="DNAJ_2"/>
    <property type="match status" value="1"/>
</dbReference>
<dbReference type="Pfam" id="PF06881">
    <property type="entry name" value="Elongin_A"/>
    <property type="match status" value="1"/>
</dbReference>